<organism evidence="1 2">
    <name type="scientific">Danionella cerebrum</name>
    <dbReference type="NCBI Taxonomy" id="2873325"/>
    <lineage>
        <taxon>Eukaryota</taxon>
        <taxon>Metazoa</taxon>
        <taxon>Chordata</taxon>
        <taxon>Craniata</taxon>
        <taxon>Vertebrata</taxon>
        <taxon>Euteleostomi</taxon>
        <taxon>Actinopterygii</taxon>
        <taxon>Neopterygii</taxon>
        <taxon>Teleostei</taxon>
        <taxon>Ostariophysi</taxon>
        <taxon>Cypriniformes</taxon>
        <taxon>Danionidae</taxon>
        <taxon>Danioninae</taxon>
        <taxon>Danionella</taxon>
    </lineage>
</organism>
<evidence type="ECO:0000313" key="1">
    <source>
        <dbReference type="EMBL" id="TRY99487.1"/>
    </source>
</evidence>
<gene>
    <name evidence="1" type="ORF">DNTS_023009</name>
</gene>
<dbReference type="AlphaFoldDB" id="A0A553RBC5"/>
<evidence type="ECO:0000313" key="2">
    <source>
        <dbReference type="Proteomes" id="UP000316079"/>
    </source>
</evidence>
<dbReference type="Proteomes" id="UP000316079">
    <property type="component" value="Unassembled WGS sequence"/>
</dbReference>
<sequence length="73" mass="8179">MATATKIVQILRNFLAGRDLQSKLSLRYTEISKSLLPSFQWDPAISYPITTIVRGTGAGRWFLPPSSCPLRKL</sequence>
<name>A0A553RBC5_9TELE</name>
<protein>
    <submittedName>
        <fullName evidence="1">Uncharacterized protein</fullName>
    </submittedName>
</protein>
<proteinExistence type="predicted"/>
<comment type="caution">
    <text evidence="1">The sequence shown here is derived from an EMBL/GenBank/DDBJ whole genome shotgun (WGS) entry which is preliminary data.</text>
</comment>
<keyword evidence="2" id="KW-1185">Reference proteome</keyword>
<reference evidence="1 2" key="1">
    <citation type="journal article" date="2019" name="Sci. Data">
        <title>Hybrid genome assembly and annotation of Danionella translucida.</title>
        <authorList>
            <person name="Kadobianskyi M."/>
            <person name="Schulze L."/>
            <person name="Schuelke M."/>
            <person name="Judkewitz B."/>
        </authorList>
    </citation>
    <scope>NUCLEOTIDE SEQUENCE [LARGE SCALE GENOMIC DNA]</scope>
    <source>
        <strain evidence="1 2">Bolton</strain>
    </source>
</reference>
<dbReference type="EMBL" id="SRMA01025069">
    <property type="protein sequence ID" value="TRY99487.1"/>
    <property type="molecule type" value="Genomic_DNA"/>
</dbReference>
<accession>A0A553RBC5</accession>
<dbReference type="OrthoDB" id="193499at2759"/>